<dbReference type="Proteomes" id="UP000281406">
    <property type="component" value="Unassembled WGS sequence"/>
</dbReference>
<feature type="chain" id="PRO_5018150501" evidence="1">
    <location>
        <begin position="24"/>
        <end position="218"/>
    </location>
</feature>
<name>A0A3N0YJT0_ANAGA</name>
<feature type="signal peptide" evidence="1">
    <location>
        <begin position="1"/>
        <end position="23"/>
    </location>
</feature>
<organism evidence="2 3">
    <name type="scientific">Anabarilius grahami</name>
    <name type="common">Kanglang fish</name>
    <name type="synonym">Barilius grahami</name>
    <dbReference type="NCBI Taxonomy" id="495550"/>
    <lineage>
        <taxon>Eukaryota</taxon>
        <taxon>Metazoa</taxon>
        <taxon>Chordata</taxon>
        <taxon>Craniata</taxon>
        <taxon>Vertebrata</taxon>
        <taxon>Euteleostomi</taxon>
        <taxon>Actinopterygii</taxon>
        <taxon>Neopterygii</taxon>
        <taxon>Teleostei</taxon>
        <taxon>Ostariophysi</taxon>
        <taxon>Cypriniformes</taxon>
        <taxon>Xenocyprididae</taxon>
        <taxon>Xenocypridinae</taxon>
        <taxon>Xenocypridinae incertae sedis</taxon>
        <taxon>Anabarilius</taxon>
    </lineage>
</organism>
<evidence type="ECO:0000313" key="2">
    <source>
        <dbReference type="EMBL" id="ROL46502.1"/>
    </source>
</evidence>
<accession>A0A3N0YJT0</accession>
<dbReference type="AlphaFoldDB" id="A0A3N0YJT0"/>
<dbReference type="OrthoDB" id="8921843at2759"/>
<evidence type="ECO:0000256" key="1">
    <source>
        <dbReference type="SAM" id="SignalP"/>
    </source>
</evidence>
<evidence type="ECO:0000313" key="3">
    <source>
        <dbReference type="Proteomes" id="UP000281406"/>
    </source>
</evidence>
<gene>
    <name evidence="2" type="ORF">DPX16_21686</name>
</gene>
<proteinExistence type="predicted"/>
<reference evidence="2 3" key="1">
    <citation type="submission" date="2018-10" db="EMBL/GenBank/DDBJ databases">
        <title>Genome assembly for a Yunnan-Guizhou Plateau 3E fish, Anabarilius grahami (Regan), and its evolutionary and genetic applications.</title>
        <authorList>
            <person name="Jiang W."/>
        </authorList>
    </citation>
    <scope>NUCLEOTIDE SEQUENCE [LARGE SCALE GENOMIC DNA]</scope>
    <source>
        <strain evidence="2">AG-KIZ</strain>
        <tissue evidence="2">Muscle</tissue>
    </source>
</reference>
<sequence length="218" mass="24274">MDVNTALRLLTALLVLTSQPYNTEELQKRSGEDVVLLEGYDVSQKDEERDNDCVEYEATSPVPTPAAQTTTRNKVPYIVNPVPTLKKPSKNQLCWVYYGKPVKLYLPMRNLPNPQGNKQIFGLYTGGMSGSVNTQPRVVCGKLQWPMRSFPKVLQDYTNGRKQDIKGSGSVKPIVVRPAMAIQVSSSGSSSFYNLLRSYQRLLAVQRPRGSSVSSRCV</sequence>
<comment type="caution">
    <text evidence="2">The sequence shown here is derived from an EMBL/GenBank/DDBJ whole genome shotgun (WGS) entry which is preliminary data.</text>
</comment>
<protein>
    <submittedName>
        <fullName evidence="2">Uncharacterized protein</fullName>
    </submittedName>
</protein>
<keyword evidence="3" id="KW-1185">Reference proteome</keyword>
<keyword evidence="1" id="KW-0732">Signal</keyword>
<dbReference type="EMBL" id="RJVU01037554">
    <property type="protein sequence ID" value="ROL46502.1"/>
    <property type="molecule type" value="Genomic_DNA"/>
</dbReference>